<proteinExistence type="predicted"/>
<dbReference type="AlphaFoldDB" id="A0A7V4XR99"/>
<organism evidence="2">
    <name type="scientific">Acidobacterium capsulatum</name>
    <dbReference type="NCBI Taxonomy" id="33075"/>
    <lineage>
        <taxon>Bacteria</taxon>
        <taxon>Pseudomonadati</taxon>
        <taxon>Acidobacteriota</taxon>
        <taxon>Terriglobia</taxon>
        <taxon>Terriglobales</taxon>
        <taxon>Acidobacteriaceae</taxon>
        <taxon>Acidobacterium</taxon>
    </lineage>
</organism>
<dbReference type="EMBL" id="DTKL01000015">
    <property type="protein sequence ID" value="HGY93445.1"/>
    <property type="molecule type" value="Genomic_DNA"/>
</dbReference>
<keyword evidence="1" id="KW-1133">Transmembrane helix</keyword>
<accession>A0A7V4XR99</accession>
<feature type="transmembrane region" description="Helical" evidence="1">
    <location>
        <begin position="28"/>
        <end position="51"/>
    </location>
</feature>
<keyword evidence="1" id="KW-0812">Transmembrane</keyword>
<dbReference type="Pfam" id="PF04020">
    <property type="entry name" value="Phage_holin_4_2"/>
    <property type="match status" value="1"/>
</dbReference>
<keyword evidence="1" id="KW-0472">Membrane</keyword>
<dbReference type="PANTHER" id="PTHR37309">
    <property type="entry name" value="SLR0284 PROTEIN"/>
    <property type="match status" value="1"/>
</dbReference>
<protein>
    <submittedName>
        <fullName evidence="2">Phage holin family protein</fullName>
    </submittedName>
</protein>
<feature type="transmembrane region" description="Helical" evidence="1">
    <location>
        <begin position="58"/>
        <end position="78"/>
    </location>
</feature>
<evidence type="ECO:0000256" key="1">
    <source>
        <dbReference type="SAM" id="Phobius"/>
    </source>
</evidence>
<gene>
    <name evidence="2" type="ORF">ENW50_01970</name>
</gene>
<evidence type="ECO:0000313" key="2">
    <source>
        <dbReference type="EMBL" id="HGY93445.1"/>
    </source>
</evidence>
<feature type="transmembrane region" description="Helical" evidence="1">
    <location>
        <begin position="5"/>
        <end position="22"/>
    </location>
</feature>
<dbReference type="InterPro" id="IPR007165">
    <property type="entry name" value="Phage_holin_4_2"/>
</dbReference>
<name>A0A7V4XR99_9BACT</name>
<feature type="transmembrane region" description="Helical" evidence="1">
    <location>
        <begin position="90"/>
        <end position="111"/>
    </location>
</feature>
<dbReference type="PANTHER" id="PTHR37309:SF1">
    <property type="entry name" value="SLR0284 PROTEIN"/>
    <property type="match status" value="1"/>
</dbReference>
<reference evidence="2" key="1">
    <citation type="journal article" date="2020" name="mSystems">
        <title>Genome- and Community-Level Interaction Insights into Carbon Utilization and Element Cycling Functions of Hydrothermarchaeota in Hydrothermal Sediment.</title>
        <authorList>
            <person name="Zhou Z."/>
            <person name="Liu Y."/>
            <person name="Xu W."/>
            <person name="Pan J."/>
            <person name="Luo Z.H."/>
            <person name="Li M."/>
        </authorList>
    </citation>
    <scope>NUCLEOTIDE SEQUENCE [LARGE SCALE GENOMIC DNA]</scope>
    <source>
        <strain evidence="2">SpSt-855</strain>
    </source>
</reference>
<comment type="caution">
    <text evidence="2">The sequence shown here is derived from an EMBL/GenBank/DDBJ whole genome shotgun (WGS) entry which is preliminary data.</text>
</comment>
<sequence>MLRLLVYWLLQALALLIVTWIVPGFEVASIGSALIAVLVIGFLNVTLGALLKLITLPLGLLTLGLFFLVINALMLKMAGAVVPGFRVNSFAAALVGACVLALLHVLLRLILP</sequence>